<dbReference type="PANTHER" id="PTHR46366">
    <property type="entry name" value="PRO-APOPTOTIC SERINE PROTEASE NMA111"/>
    <property type="match status" value="1"/>
</dbReference>
<comment type="subcellular location">
    <subcellularLocation>
        <location evidence="1">Nucleus</location>
    </subcellularLocation>
</comment>
<evidence type="ECO:0000256" key="1">
    <source>
        <dbReference type="ARBA" id="ARBA00004123"/>
    </source>
</evidence>
<dbReference type="InterPro" id="IPR036034">
    <property type="entry name" value="PDZ_sf"/>
</dbReference>
<feature type="domain" description="PDZ" evidence="15">
    <location>
        <begin position="300"/>
        <end position="378"/>
    </location>
</feature>
<accession>A0A6C1DY90</accession>
<dbReference type="AlphaFoldDB" id="A0A6C1DY90"/>
<dbReference type="GO" id="GO:0006915">
    <property type="term" value="P:apoptotic process"/>
    <property type="evidence" value="ECO:0007669"/>
    <property type="project" value="UniProtKB-KW"/>
</dbReference>
<dbReference type="InterPro" id="IPR025926">
    <property type="entry name" value="PDZ-like_dom"/>
</dbReference>
<dbReference type="SUPFAM" id="SSF50156">
    <property type="entry name" value="PDZ domain-like"/>
    <property type="match status" value="3"/>
</dbReference>
<keyword evidence="17" id="KW-1185">Reference proteome</keyword>
<organism evidence="16 17">
    <name type="scientific">Saccharomyces pastorianus</name>
    <name type="common">Lager yeast</name>
    <name type="synonym">Saccharomyces cerevisiae x Saccharomyces eubayanus</name>
    <dbReference type="NCBI Taxonomy" id="27292"/>
    <lineage>
        <taxon>Eukaryota</taxon>
        <taxon>Fungi</taxon>
        <taxon>Dikarya</taxon>
        <taxon>Ascomycota</taxon>
        <taxon>Saccharomycotina</taxon>
        <taxon>Saccharomycetes</taxon>
        <taxon>Saccharomycetales</taxon>
        <taxon>Saccharomycetaceae</taxon>
        <taxon>Saccharomyces</taxon>
    </lineage>
</organism>
<dbReference type="CDD" id="cd10827">
    <property type="entry name" value="cpPDZ3_ScNma111-like"/>
    <property type="match status" value="1"/>
</dbReference>
<evidence type="ECO:0000256" key="11">
    <source>
        <dbReference type="ARBA" id="ARBA00053404"/>
    </source>
</evidence>
<dbReference type="InterPro" id="IPR001478">
    <property type="entry name" value="PDZ"/>
</dbReference>
<evidence type="ECO:0000259" key="15">
    <source>
        <dbReference type="SMART" id="SM00228"/>
    </source>
</evidence>
<proteinExistence type="inferred from homology"/>
<evidence type="ECO:0000256" key="10">
    <source>
        <dbReference type="ARBA" id="ARBA00023242"/>
    </source>
</evidence>
<comment type="similarity">
    <text evidence="2">Belongs to the peptidase S1C family.</text>
</comment>
<evidence type="ECO:0000256" key="4">
    <source>
        <dbReference type="ARBA" id="ARBA00021524"/>
    </source>
</evidence>
<dbReference type="PRINTS" id="PR00834">
    <property type="entry name" value="PROTEASES2C"/>
</dbReference>
<comment type="function">
    <text evidence="11">Nuclear serine protease which mediates apoptosis through proteolysis of the apoptotic inhibitor BIR1.</text>
</comment>
<keyword evidence="7" id="KW-0677">Repeat</keyword>
<dbReference type="Pfam" id="PF00595">
    <property type="entry name" value="PDZ"/>
    <property type="match status" value="1"/>
</dbReference>
<gene>
    <name evidence="16" type="ORF">GRS66_004413</name>
</gene>
<keyword evidence="10" id="KW-0539">Nucleus</keyword>
<keyword evidence="5" id="KW-0645">Protease</keyword>
<evidence type="ECO:0000256" key="13">
    <source>
        <dbReference type="ARBA" id="ARBA00081735"/>
    </source>
</evidence>
<keyword evidence="6" id="KW-0053">Apoptosis</keyword>
<evidence type="ECO:0000256" key="7">
    <source>
        <dbReference type="ARBA" id="ARBA00022737"/>
    </source>
</evidence>
<dbReference type="InterPro" id="IPR001940">
    <property type="entry name" value="Peptidase_S1C"/>
</dbReference>
<dbReference type="GO" id="GO:0005634">
    <property type="term" value="C:nucleus"/>
    <property type="evidence" value="ECO:0007669"/>
    <property type="project" value="UniProtKB-SubCell"/>
</dbReference>
<dbReference type="InterPro" id="IPR009003">
    <property type="entry name" value="Peptidase_S1_PA"/>
</dbReference>
<keyword evidence="9" id="KW-0720">Serine protease</keyword>
<evidence type="ECO:0000256" key="5">
    <source>
        <dbReference type="ARBA" id="ARBA00022670"/>
    </source>
</evidence>
<dbReference type="Pfam" id="PF13365">
    <property type="entry name" value="Trypsin_2"/>
    <property type="match status" value="1"/>
</dbReference>
<feature type="region of interest" description="Disordered" evidence="14">
    <location>
        <begin position="1"/>
        <end position="43"/>
    </location>
</feature>
<dbReference type="CDD" id="cd06786">
    <property type="entry name" value="cpPDZ1_ScNma111-like"/>
    <property type="match status" value="1"/>
</dbReference>
<sequence>MTISLSNIKKRDHSKISDGTSGESSLVKRKQLESATGDQEEEYTDHEIIIEPLHFANNNNTVLTDSENYLRWQNTISNVVKSVVSIHFSQVAPFDCDSALVSEATGFVVDAKLGIILTNRHVVGPGPFVGYVVFDNHEECDVIPIYRDPVHDFGFLKFDPKSIKYSKIKALTLKPSLAKVGSEIRVVGNDAGEKLSILAGFISRIDRNAPEYGELTYNDFNTEYIQAAASASGGSSGSPVVNIDGYAVALQAGGSTEASTDFFLPLDRILRALICIQTNKPITRGTIQVQWLLKPYDECRRLGLTSERESEARAKFPENIGLLVAETVLREGPGYDKIKEGDTLISINGETISSFMQVDKIQDENVGKEIQLVIQRGGVECTVTCTVGDLHAITPHRYVEVCGATFHELSYQMARFYALPVRGVFLSSASGSFNFDSKERVGWIVDSIDNKETPDLDTFIEIMKTIPDRKRVTVRYHHLTDQHSPLVTSIYIDRHWCNEFRVYTRNDTTGIWDYKNVADPLPADALKPRSAKIIPIPVNNEKVAKLSSSLCTVATMAAVPLDSLSADILKTSGLIIDAEKGYVLVSRRVVPHDCLDTFVTIADSLVVPATVEFLHPTHNFAIVKYDPELVKAPLITPKLSTTRMKRGDKLQFIGFTQNDRIVTSETTVTDISSVSIPSNLIPRYRATNLEAISIDCNVSTRCNSGILTDNDGTVRGLWLPFLGERLENKEKVYLMGLDIMDCREVIDILKNGGKPRVSIVDAGFGSISVLQARIRGVPEEWIMRMEHESNNRLQFITVSRVSYTEDKIHLETGDVILSVNGKLVTEMNDLNGVVSSADGILPSAMLDFKVVRDGNIVDLKIKTVEVQETDRFVIFAGSILQKPHHAVLQAMVDVPKGVYCTFRGESSPALQYGISATNFITHVNEIETPDLDTFLKVVKTIPDNSYCKMRLMTFDNVPFAISLKTNYHYFPTAELKRDNITHKWIEKEFTGNSQSEK</sequence>
<evidence type="ECO:0000256" key="2">
    <source>
        <dbReference type="ARBA" id="ARBA00010541"/>
    </source>
</evidence>
<dbReference type="Gene3D" id="2.30.42.10">
    <property type="match status" value="2"/>
</dbReference>
<dbReference type="GO" id="GO:0004252">
    <property type="term" value="F:serine-type endopeptidase activity"/>
    <property type="evidence" value="ECO:0007669"/>
    <property type="project" value="InterPro"/>
</dbReference>
<evidence type="ECO:0000256" key="12">
    <source>
        <dbReference type="ARBA" id="ARBA00063413"/>
    </source>
</evidence>
<dbReference type="Gene3D" id="2.40.10.120">
    <property type="match status" value="2"/>
</dbReference>
<dbReference type="FunFam" id="2.40.10.120:FF:000014">
    <property type="entry name" value="Pro-apoptotic serine protease NMA111"/>
    <property type="match status" value="1"/>
</dbReference>
<evidence type="ECO:0000256" key="8">
    <source>
        <dbReference type="ARBA" id="ARBA00022801"/>
    </source>
</evidence>
<evidence type="ECO:0000256" key="6">
    <source>
        <dbReference type="ARBA" id="ARBA00022703"/>
    </source>
</evidence>
<comment type="subunit">
    <text evidence="12">Interacts with BIR1.</text>
</comment>
<dbReference type="GO" id="GO:0006508">
    <property type="term" value="P:proteolysis"/>
    <property type="evidence" value="ECO:0007669"/>
    <property type="project" value="UniProtKB-KW"/>
</dbReference>
<evidence type="ECO:0000256" key="9">
    <source>
        <dbReference type="ARBA" id="ARBA00022825"/>
    </source>
</evidence>
<dbReference type="OrthoDB" id="4217619at2759"/>
<dbReference type="Proteomes" id="UP000501346">
    <property type="component" value="Chromosome ScXIV"/>
</dbReference>
<dbReference type="CDD" id="cd06719">
    <property type="entry name" value="PDZ2-4_Nma111p-like"/>
    <property type="match status" value="2"/>
</dbReference>
<dbReference type="Pfam" id="PF12812">
    <property type="entry name" value="PDZ_1"/>
    <property type="match status" value="2"/>
</dbReference>
<feature type="domain" description="PDZ" evidence="15">
    <location>
        <begin position="779"/>
        <end position="854"/>
    </location>
</feature>
<name>A0A6C1DY90_SACPS</name>
<dbReference type="SUPFAM" id="SSF50494">
    <property type="entry name" value="Trypsin-like serine proteases"/>
    <property type="match status" value="2"/>
</dbReference>
<dbReference type="SMART" id="SM00228">
    <property type="entry name" value="PDZ"/>
    <property type="match status" value="2"/>
</dbReference>
<dbReference type="FunFam" id="2.40.10.120:FF:000013">
    <property type="entry name" value="Pro-apoptotic serine protease NMA111"/>
    <property type="match status" value="1"/>
</dbReference>
<evidence type="ECO:0000313" key="17">
    <source>
        <dbReference type="Proteomes" id="UP000501346"/>
    </source>
</evidence>
<dbReference type="PANTHER" id="PTHR46366:SF8">
    <property type="entry name" value="PRO-APOPTOTIC SERINE PROTEASE NMA111"/>
    <property type="match status" value="1"/>
</dbReference>
<evidence type="ECO:0000256" key="14">
    <source>
        <dbReference type="SAM" id="MobiDB-lite"/>
    </source>
</evidence>
<reference evidence="16 17" key="1">
    <citation type="journal article" date="2019" name="BMC Genomics">
        <title>Chromosome level assembly and comparative genome analysis confirm lager-brewing yeasts originated from a single hybridization.</title>
        <authorList>
            <person name="Salazar A.N."/>
            <person name="Gorter de Vries A.R."/>
            <person name="van den Broek M."/>
            <person name="Brouwers N."/>
            <person name="de la Torre Cortes P."/>
            <person name="Kuijpers N.G.A."/>
            <person name="Daran J.G."/>
            <person name="Abeel T."/>
        </authorList>
    </citation>
    <scope>NUCLEOTIDE SEQUENCE [LARGE SCALE GENOMIC DNA]</scope>
    <source>
        <strain evidence="16 17">CBS 1483</strain>
    </source>
</reference>
<keyword evidence="8" id="KW-0378">Hydrolase</keyword>
<evidence type="ECO:0000313" key="16">
    <source>
        <dbReference type="EMBL" id="QID82012.1"/>
    </source>
</evidence>
<evidence type="ECO:0000256" key="3">
    <source>
        <dbReference type="ARBA" id="ARBA00020338"/>
    </source>
</evidence>
<dbReference type="EMBL" id="CP048995">
    <property type="protein sequence ID" value="QID82012.1"/>
    <property type="molecule type" value="Genomic_DNA"/>
</dbReference>
<protein>
    <recommendedName>
        <fullName evidence="3">Pro-apoptotic serine protease NMA111</fullName>
    </recommendedName>
    <alternativeName>
        <fullName evidence="13">111 kDa nuclear mediator of apoptosis</fullName>
    </alternativeName>
    <alternativeName>
        <fullName evidence="4">Pro-apoptotic serine protease nma111</fullName>
    </alternativeName>
</protein>